<evidence type="ECO:0000256" key="6">
    <source>
        <dbReference type="ARBA" id="ARBA00022679"/>
    </source>
</evidence>
<protein>
    <recommendedName>
        <fullName evidence="4 12">Cysteine synthase</fullName>
        <ecNumber evidence="4 12">2.5.1.47</ecNumber>
    </recommendedName>
</protein>
<feature type="binding site" evidence="10">
    <location>
        <begin position="179"/>
        <end position="183"/>
    </location>
    <ligand>
        <name>pyridoxal 5'-phosphate</name>
        <dbReference type="ChEBI" id="CHEBI:597326"/>
    </ligand>
</feature>
<keyword evidence="8 12" id="KW-0198">Cysteine biosynthesis</keyword>
<dbReference type="InterPro" id="IPR050214">
    <property type="entry name" value="Cys_Synth/Cystath_Beta-Synth"/>
</dbReference>
<dbReference type="NCBIfam" id="TIGR01136">
    <property type="entry name" value="cysKM"/>
    <property type="match status" value="1"/>
</dbReference>
<evidence type="ECO:0000256" key="3">
    <source>
        <dbReference type="ARBA" id="ARBA00007103"/>
    </source>
</evidence>
<dbReference type="EMBL" id="CP147246">
    <property type="protein sequence ID" value="WYJ92771.1"/>
    <property type="molecule type" value="Genomic_DNA"/>
</dbReference>
<comment type="pathway">
    <text evidence="2">Amino-acid biosynthesis; L-cysteine biosynthesis; L-cysteine from L-serine: step 2/2.</text>
</comment>
<evidence type="ECO:0000313" key="14">
    <source>
        <dbReference type="EMBL" id="OUZ35462.1"/>
    </source>
</evidence>
<keyword evidence="7 10" id="KW-0663">Pyridoxal phosphate</keyword>
<dbReference type="NCBIfam" id="TIGR01139">
    <property type="entry name" value="cysK"/>
    <property type="match status" value="1"/>
</dbReference>
<dbReference type="Pfam" id="PF00291">
    <property type="entry name" value="PALP"/>
    <property type="match status" value="1"/>
</dbReference>
<keyword evidence="6 12" id="KW-0808">Transferase</keyword>
<evidence type="ECO:0000256" key="7">
    <source>
        <dbReference type="ARBA" id="ARBA00022898"/>
    </source>
</evidence>
<organism evidence="14">
    <name type="scientific">Candidatus Enterococcus dunnyi</name>
    <dbReference type="NCBI Taxonomy" id="1834192"/>
    <lineage>
        <taxon>Bacteria</taxon>
        <taxon>Bacillati</taxon>
        <taxon>Bacillota</taxon>
        <taxon>Bacilli</taxon>
        <taxon>Lactobacillales</taxon>
        <taxon>Enterococcaceae</taxon>
        <taxon>Enterococcus</taxon>
    </lineage>
</organism>
<dbReference type="OrthoDB" id="9808024at2"/>
<evidence type="ECO:0000313" key="16">
    <source>
        <dbReference type="Proteomes" id="UP000196151"/>
    </source>
</evidence>
<dbReference type="InterPro" id="IPR036052">
    <property type="entry name" value="TrpB-like_PALP_sf"/>
</dbReference>
<reference evidence="15" key="2">
    <citation type="submission" date="2017-05" db="EMBL/GenBank/DDBJ databases">
        <authorList>
            <consortium name="The Broad Institute Genomics Platform"/>
            <consortium name="The Broad Institute Genomic Center for Infectious Diseases"/>
            <person name="Earl A."/>
            <person name="Manson A."/>
            <person name="Schwartman J."/>
            <person name="Gilmore M."/>
            <person name="Abouelleil A."/>
            <person name="Cao P."/>
            <person name="Chapman S."/>
            <person name="Cusick C."/>
            <person name="Shea T."/>
            <person name="Young S."/>
            <person name="Neafsey D."/>
            <person name="Nusbaum C."/>
            <person name="Birren B."/>
        </authorList>
    </citation>
    <scope>NUCLEOTIDE SEQUENCE</scope>
    <source>
        <strain evidence="15">9D6_DIV0238</strain>
    </source>
</reference>
<dbReference type="RefSeq" id="WP_087640070.1">
    <property type="nucleotide sequence ID" value="NZ_CP147246.1"/>
</dbReference>
<dbReference type="UniPathway" id="UPA00136">
    <property type="reaction ID" value="UER00200"/>
</dbReference>
<comment type="catalytic activity">
    <reaction evidence="9 12">
        <text>O-acetyl-L-serine + hydrogen sulfide = L-cysteine + acetate</text>
        <dbReference type="Rhea" id="RHEA:14829"/>
        <dbReference type="ChEBI" id="CHEBI:29919"/>
        <dbReference type="ChEBI" id="CHEBI:30089"/>
        <dbReference type="ChEBI" id="CHEBI:35235"/>
        <dbReference type="ChEBI" id="CHEBI:58340"/>
        <dbReference type="EC" id="2.5.1.47"/>
    </reaction>
</comment>
<keyword evidence="5 12" id="KW-0028">Amino-acid biosynthesis</keyword>
<evidence type="ECO:0000259" key="13">
    <source>
        <dbReference type="Pfam" id="PF00291"/>
    </source>
</evidence>
<comment type="cofactor">
    <cofactor evidence="1 10 12">
        <name>pyridoxal 5'-phosphate</name>
        <dbReference type="ChEBI" id="CHEBI:597326"/>
    </cofactor>
</comment>
<evidence type="ECO:0000256" key="4">
    <source>
        <dbReference type="ARBA" id="ARBA00012681"/>
    </source>
</evidence>
<dbReference type="SUPFAM" id="SSF53686">
    <property type="entry name" value="Tryptophan synthase beta subunit-like PLP-dependent enzymes"/>
    <property type="match status" value="1"/>
</dbReference>
<sequence>MTQIFHSVTELIGKTPIVKLGKIVPEDAADVFVKLEFFNPGGSVKDRVALSMIEAAEKDGHLKKGDTIVEPTSGNTGIGLSMVGAAKGYKVVIVMPDTMSIERRKLMQAYGAQLLLTPGSEGMKGAIAKASELAEQDGYFMPMQFENPANAQTHEKTTGKEIQDAFGPSGLDAFVAGVGTGGTITGVGKELKRVYPTISIIAVEPSESPVLEGGSPSPHKIQGIGAGFVPKILDTEIYEQIAAVPSETAMETARQLAAQEGLLVGISAGAAVYAAIEKAKELGKGKKVLTVVPDNGERYLSTALYNFPE</sequence>
<dbReference type="EC" id="2.5.1.47" evidence="4 12"/>
<evidence type="ECO:0000256" key="8">
    <source>
        <dbReference type="ARBA" id="ARBA00023192"/>
    </source>
</evidence>
<accession>A0A200JE39</accession>
<feature type="binding site" evidence="10">
    <location>
        <position position="75"/>
    </location>
    <ligand>
        <name>pyridoxal 5'-phosphate</name>
        <dbReference type="ChEBI" id="CHEBI:597326"/>
    </ligand>
</feature>
<evidence type="ECO:0000256" key="2">
    <source>
        <dbReference type="ARBA" id="ARBA00004962"/>
    </source>
</evidence>
<evidence type="ECO:0000256" key="11">
    <source>
        <dbReference type="PIRSR" id="PIRSR605856-51"/>
    </source>
</evidence>
<dbReference type="Proteomes" id="UP000196151">
    <property type="component" value="Chromosome"/>
</dbReference>
<evidence type="ECO:0000256" key="10">
    <source>
        <dbReference type="PIRSR" id="PIRSR605856-50"/>
    </source>
</evidence>
<feature type="domain" description="Tryptophan synthase beta chain-like PALP" evidence="13">
    <location>
        <begin position="8"/>
        <end position="294"/>
    </location>
</feature>
<dbReference type="InterPro" id="IPR001926">
    <property type="entry name" value="TrpB-like_PALP"/>
</dbReference>
<evidence type="ECO:0000256" key="1">
    <source>
        <dbReference type="ARBA" id="ARBA00001933"/>
    </source>
</evidence>
<keyword evidence="16" id="KW-1185">Reference proteome</keyword>
<feature type="binding site" evidence="10">
    <location>
        <position position="267"/>
    </location>
    <ligand>
        <name>pyridoxal 5'-phosphate</name>
        <dbReference type="ChEBI" id="CHEBI:597326"/>
    </ligand>
</feature>
<proteinExistence type="inferred from homology"/>
<gene>
    <name evidence="15" type="ORF">A5889_000250</name>
    <name evidence="14" type="ORF">A5889_000938</name>
</gene>
<evidence type="ECO:0000256" key="12">
    <source>
        <dbReference type="RuleBase" id="RU003985"/>
    </source>
</evidence>
<dbReference type="GO" id="GO:0006535">
    <property type="term" value="P:cysteine biosynthetic process from serine"/>
    <property type="evidence" value="ECO:0007669"/>
    <property type="project" value="UniProtKB-UniRule"/>
</dbReference>
<evidence type="ECO:0000256" key="5">
    <source>
        <dbReference type="ARBA" id="ARBA00022605"/>
    </source>
</evidence>
<dbReference type="CDD" id="cd01561">
    <property type="entry name" value="CBS_like"/>
    <property type="match status" value="1"/>
</dbReference>
<dbReference type="Gene3D" id="3.40.50.1100">
    <property type="match status" value="2"/>
</dbReference>
<dbReference type="FunFam" id="3.40.50.1100:FF:000006">
    <property type="entry name" value="Cysteine synthase"/>
    <property type="match status" value="1"/>
</dbReference>
<dbReference type="InterPro" id="IPR005856">
    <property type="entry name" value="Cys_synth"/>
</dbReference>
<dbReference type="AlphaFoldDB" id="A0A200JE39"/>
<reference evidence="14" key="1">
    <citation type="submission" date="2017-05" db="EMBL/GenBank/DDBJ databases">
        <title>The Genome Sequence of Enterococcus sp. 9D6_DIV0238.</title>
        <authorList>
            <consortium name="The Broad Institute Genomics Platform"/>
            <consortium name="The Broad Institute Genomic Center for Infectious Diseases"/>
            <person name="Earl A."/>
            <person name="Manson A."/>
            <person name="Schwartman J."/>
            <person name="Gilmore M."/>
            <person name="Abouelleil A."/>
            <person name="Cao P."/>
            <person name="Chapman S."/>
            <person name="Cusick C."/>
            <person name="Shea T."/>
            <person name="Young S."/>
            <person name="Neafsey D."/>
            <person name="Nusbaum C."/>
            <person name="Birren B."/>
        </authorList>
    </citation>
    <scope>NUCLEOTIDE SEQUENCE [LARGE SCALE GENOMIC DNA]</scope>
    <source>
        <strain evidence="14">9D6_DIV0238</strain>
    </source>
</reference>
<feature type="modified residue" description="N6-(pyridoxal phosphate)lysine" evidence="11">
    <location>
        <position position="45"/>
    </location>
</feature>
<dbReference type="EMBL" id="NIBQ01000001">
    <property type="protein sequence ID" value="OUZ35462.1"/>
    <property type="molecule type" value="Genomic_DNA"/>
</dbReference>
<dbReference type="InterPro" id="IPR001216">
    <property type="entry name" value="P-phosphate_BS"/>
</dbReference>
<evidence type="ECO:0000256" key="9">
    <source>
        <dbReference type="ARBA" id="ARBA00047931"/>
    </source>
</evidence>
<dbReference type="GO" id="GO:0004124">
    <property type="term" value="F:cysteine synthase activity"/>
    <property type="evidence" value="ECO:0007669"/>
    <property type="project" value="UniProtKB-UniRule"/>
</dbReference>
<evidence type="ECO:0000313" key="15">
    <source>
        <dbReference type="EMBL" id="WYJ92771.1"/>
    </source>
</evidence>
<comment type="similarity">
    <text evidence="3 12">Belongs to the cysteine synthase/cystathionine beta-synthase family.</text>
</comment>
<dbReference type="PROSITE" id="PS00901">
    <property type="entry name" value="CYS_SYNTHASE"/>
    <property type="match status" value="1"/>
</dbReference>
<dbReference type="PANTHER" id="PTHR10314">
    <property type="entry name" value="CYSTATHIONINE BETA-SYNTHASE"/>
    <property type="match status" value="1"/>
</dbReference>
<dbReference type="InterPro" id="IPR005859">
    <property type="entry name" value="CysK"/>
</dbReference>
<reference evidence="15" key="3">
    <citation type="submission" date="2024-03" db="EMBL/GenBank/DDBJ databases">
        <title>The Genome Sequence of Enterococcus sp. DIV0238c.</title>
        <authorList>
            <consortium name="The Broad Institute Genomics Platform"/>
            <consortium name="The Broad Institute Microbial Omics Core"/>
            <consortium name="The Broad Institute Genomic Center for Infectious Diseases"/>
            <person name="Earl A."/>
            <person name="Manson A."/>
            <person name="Gilmore M."/>
            <person name="Schwartman J."/>
            <person name="Shea T."/>
            <person name="Abouelleil A."/>
            <person name="Cao P."/>
            <person name="Chapman S."/>
            <person name="Cusick C."/>
            <person name="Young S."/>
            <person name="Neafsey D."/>
            <person name="Nusbaum C."/>
            <person name="Birren B."/>
        </authorList>
    </citation>
    <scope>NUCLEOTIDE SEQUENCE</scope>
    <source>
        <strain evidence="15">9D6_DIV0238</strain>
    </source>
</reference>
<name>A0A200JE39_9ENTE</name>